<protein>
    <submittedName>
        <fullName evidence="1">Uncharacterized protein</fullName>
    </submittedName>
</protein>
<dbReference type="Proteomes" id="UP000030428">
    <property type="component" value="Unassembled WGS sequence"/>
</dbReference>
<dbReference type="AlphaFoldDB" id="A0A0A6P2G3"/>
<organism evidence="1 2">
    <name type="scientific">Candidatus Thiomargarita nelsonii</name>
    <dbReference type="NCBI Taxonomy" id="1003181"/>
    <lineage>
        <taxon>Bacteria</taxon>
        <taxon>Pseudomonadati</taxon>
        <taxon>Pseudomonadota</taxon>
        <taxon>Gammaproteobacteria</taxon>
        <taxon>Thiotrichales</taxon>
        <taxon>Thiotrichaceae</taxon>
        <taxon>Thiomargarita</taxon>
    </lineage>
</organism>
<proteinExistence type="predicted"/>
<reference evidence="1 2" key="1">
    <citation type="journal article" date="2016" name="Front. Microbiol.">
        <title>Single-Cell (Meta-)Genomics of a Dimorphic Candidatus Thiomargarita nelsonii Reveals Genomic Plasticity.</title>
        <authorList>
            <person name="Flood B.E."/>
            <person name="Fliss P."/>
            <person name="Jones D.S."/>
            <person name="Dick G.J."/>
            <person name="Jain S."/>
            <person name="Kaster A.K."/>
            <person name="Winkel M."/>
            <person name="Mussmann M."/>
            <person name="Bailey J."/>
        </authorList>
    </citation>
    <scope>NUCLEOTIDE SEQUENCE [LARGE SCALE GENOMIC DNA]</scope>
    <source>
        <strain evidence="1">Hydrate Ridge</strain>
    </source>
</reference>
<accession>A0A0A6P2G3</accession>
<dbReference type="EMBL" id="JSZA02000090">
    <property type="protein sequence ID" value="KHD04918.1"/>
    <property type="molecule type" value="Genomic_DNA"/>
</dbReference>
<evidence type="ECO:0000313" key="1">
    <source>
        <dbReference type="EMBL" id="KHD04918.1"/>
    </source>
</evidence>
<sequence>MKTAIDKLQQQLAKRQQAKTKLELRARISEQQYKVDVAKYELEKTQADLLNAKIALYEVPETNKIERLRAKAKIKAVESRLFENRAELYTEQDELKALKTKPVKTAPIANIDETRDAIKQSESPIIEVAPVNIELTATSLEQLEEKIVDSRNIPEDLTESEIDMVDNDLTNAILGHFFQIKWPDEHQIAFEESLNIDVSFKNEAYSIIVTTDWENQFYLHAAYFSVNGGQITDTIYFREIYQTEKSRDKKSDIWLNQT</sequence>
<comment type="caution">
    <text evidence="1">The sequence shown here is derived from an EMBL/GenBank/DDBJ whole genome shotgun (WGS) entry which is preliminary data.</text>
</comment>
<evidence type="ECO:0000313" key="2">
    <source>
        <dbReference type="Proteomes" id="UP000030428"/>
    </source>
</evidence>
<gene>
    <name evidence="1" type="ORF">PN36_20675</name>
</gene>
<name>A0A0A6P2G3_9GAMM</name>
<keyword evidence="2" id="KW-1185">Reference proteome</keyword>